<gene>
    <name evidence="2" type="ORF">DW035_11470</name>
</gene>
<dbReference type="EMBL" id="QROI01000017">
    <property type="protein sequence ID" value="RHL13606.1"/>
    <property type="molecule type" value="Genomic_DNA"/>
</dbReference>
<accession>A0A415J146</accession>
<evidence type="ECO:0000256" key="1">
    <source>
        <dbReference type="SAM" id="MobiDB-lite"/>
    </source>
</evidence>
<evidence type="ECO:0000313" key="3">
    <source>
        <dbReference type="Proteomes" id="UP000284916"/>
    </source>
</evidence>
<evidence type="ECO:0000313" key="2">
    <source>
        <dbReference type="EMBL" id="RHL13606.1"/>
    </source>
</evidence>
<organism evidence="2 3">
    <name type="scientific">Phocaeicola plebeius</name>
    <dbReference type="NCBI Taxonomy" id="310297"/>
    <lineage>
        <taxon>Bacteria</taxon>
        <taxon>Pseudomonadati</taxon>
        <taxon>Bacteroidota</taxon>
        <taxon>Bacteroidia</taxon>
        <taxon>Bacteroidales</taxon>
        <taxon>Bacteroidaceae</taxon>
        <taxon>Phocaeicola</taxon>
    </lineage>
</organism>
<proteinExistence type="predicted"/>
<dbReference type="AlphaFoldDB" id="A0A415J146"/>
<dbReference type="Proteomes" id="UP000284916">
    <property type="component" value="Unassembled WGS sequence"/>
</dbReference>
<reference evidence="2 3" key="1">
    <citation type="submission" date="2018-08" db="EMBL/GenBank/DDBJ databases">
        <title>A genome reference for cultivated species of the human gut microbiota.</title>
        <authorList>
            <person name="Zou Y."/>
            <person name="Xue W."/>
            <person name="Luo G."/>
        </authorList>
    </citation>
    <scope>NUCLEOTIDE SEQUENCE [LARGE SCALE GENOMIC DNA]</scope>
    <source>
        <strain evidence="2 3">AF39-11</strain>
    </source>
</reference>
<name>A0A415J146_9BACT</name>
<feature type="compositionally biased region" description="Basic and acidic residues" evidence="1">
    <location>
        <begin position="128"/>
        <end position="139"/>
    </location>
</feature>
<sequence>MGLPGLGTFVLGCGTPLTGKLAKNGYVTLFTKAVQPQVKDGSKEGERHVDEKTAAVAQAFHVPFPVVVVLHGKVFLFLVTTYIPPKKASEGKHCQQTCRMSFSQCVNMQKDVIPDELGGNGKGQQPKGKPDERDSDKTAVGHPAGGGVMPCPIEDMVEEFGVLRQIASFMRGTRFHTLRLYVQIK</sequence>
<protein>
    <submittedName>
        <fullName evidence="2">Uncharacterized protein</fullName>
    </submittedName>
</protein>
<feature type="region of interest" description="Disordered" evidence="1">
    <location>
        <begin position="113"/>
        <end position="147"/>
    </location>
</feature>
<comment type="caution">
    <text evidence="2">The sequence shown here is derived from an EMBL/GenBank/DDBJ whole genome shotgun (WGS) entry which is preliminary data.</text>
</comment>